<evidence type="ECO:0008006" key="17">
    <source>
        <dbReference type="Google" id="ProtNLM"/>
    </source>
</evidence>
<protein>
    <recommendedName>
        <fullName evidence="17">Cubilin</fullName>
    </recommendedName>
</protein>
<evidence type="ECO:0000256" key="9">
    <source>
        <dbReference type="ARBA" id="ARBA00023157"/>
    </source>
</evidence>
<proteinExistence type="predicted"/>
<feature type="disulfide bond" evidence="10">
    <location>
        <begin position="252"/>
        <end position="261"/>
    </location>
</feature>
<dbReference type="PROSITE" id="PS01186">
    <property type="entry name" value="EGF_2"/>
    <property type="match status" value="2"/>
</dbReference>
<dbReference type="InterPro" id="IPR057244">
    <property type="entry name" value="GAIN_B"/>
</dbReference>
<dbReference type="PROSITE" id="PS00022">
    <property type="entry name" value="EGF_1"/>
    <property type="match status" value="2"/>
</dbReference>
<evidence type="ECO:0000313" key="15">
    <source>
        <dbReference type="EMBL" id="RUS72977.1"/>
    </source>
</evidence>
<keyword evidence="16" id="KW-1185">Reference proteome</keyword>
<evidence type="ECO:0000313" key="16">
    <source>
        <dbReference type="Proteomes" id="UP000271974"/>
    </source>
</evidence>
<dbReference type="InterPro" id="IPR035914">
    <property type="entry name" value="Sperma_CUB_dom_sf"/>
</dbReference>
<dbReference type="SMART" id="SM00303">
    <property type="entry name" value="GPS"/>
    <property type="match status" value="1"/>
</dbReference>
<feature type="domain" description="EGF-like" evidence="13">
    <location>
        <begin position="469"/>
        <end position="508"/>
    </location>
</feature>
<keyword evidence="4" id="KW-0812">Transmembrane</keyword>
<dbReference type="Gene3D" id="2.60.120.290">
    <property type="entry name" value="Spermadhesin, CUB domain"/>
    <property type="match status" value="1"/>
</dbReference>
<dbReference type="GO" id="GO:0045197">
    <property type="term" value="P:establishment or maintenance of epithelial cell apical/basal polarity"/>
    <property type="evidence" value="ECO:0007669"/>
    <property type="project" value="TreeGrafter"/>
</dbReference>
<evidence type="ECO:0000256" key="6">
    <source>
        <dbReference type="ARBA" id="ARBA00022737"/>
    </source>
</evidence>
<comment type="caution">
    <text evidence="10">Lacks conserved residue(s) required for the propagation of feature annotation.</text>
</comment>
<evidence type="ECO:0000256" key="4">
    <source>
        <dbReference type="ARBA" id="ARBA00022692"/>
    </source>
</evidence>
<dbReference type="AlphaFoldDB" id="A0A3S1B642"/>
<keyword evidence="3 10" id="KW-0245">EGF-like domain</keyword>
<evidence type="ECO:0000256" key="2">
    <source>
        <dbReference type="ARBA" id="ARBA00022475"/>
    </source>
</evidence>
<evidence type="ECO:0000259" key="14">
    <source>
        <dbReference type="PROSITE" id="PS50221"/>
    </source>
</evidence>
<dbReference type="GO" id="GO:0005886">
    <property type="term" value="C:plasma membrane"/>
    <property type="evidence" value="ECO:0007669"/>
    <property type="project" value="UniProtKB-SubCell"/>
</dbReference>
<feature type="domain" description="CUB" evidence="12">
    <location>
        <begin position="37"/>
        <end position="111"/>
    </location>
</feature>
<dbReference type="PANTHER" id="PTHR24049">
    <property type="entry name" value="CRUMBS FAMILY MEMBER"/>
    <property type="match status" value="1"/>
</dbReference>
<keyword evidence="5" id="KW-0732">Signal</keyword>
<dbReference type="InterPro" id="IPR000859">
    <property type="entry name" value="CUB_dom"/>
</dbReference>
<accession>A0A3S1B642</accession>
<keyword evidence="9 10" id="KW-1015">Disulfide bond</keyword>
<dbReference type="GO" id="GO:0007157">
    <property type="term" value="P:heterophilic cell-cell adhesion via plasma membrane cell adhesion molecules"/>
    <property type="evidence" value="ECO:0007669"/>
    <property type="project" value="TreeGrafter"/>
</dbReference>
<dbReference type="InterPro" id="IPR046338">
    <property type="entry name" value="GAIN_dom_sf"/>
</dbReference>
<dbReference type="InterPro" id="IPR000203">
    <property type="entry name" value="GPS"/>
</dbReference>
<evidence type="ECO:0000259" key="13">
    <source>
        <dbReference type="PROSITE" id="PS50026"/>
    </source>
</evidence>
<evidence type="ECO:0000256" key="5">
    <source>
        <dbReference type="ARBA" id="ARBA00022729"/>
    </source>
</evidence>
<dbReference type="SUPFAM" id="SSF49854">
    <property type="entry name" value="Spermadhesin, CUB domain"/>
    <property type="match status" value="2"/>
</dbReference>
<dbReference type="STRING" id="188477.A0A3S1B642"/>
<keyword evidence="7" id="KW-1133">Transmembrane helix</keyword>
<feature type="disulfide bond" evidence="10">
    <location>
        <begin position="218"/>
        <end position="228"/>
    </location>
</feature>
<dbReference type="OrthoDB" id="6085431at2759"/>
<dbReference type="PROSITE" id="PS01180">
    <property type="entry name" value="CUB"/>
    <property type="match status" value="1"/>
</dbReference>
<evidence type="ECO:0000256" key="10">
    <source>
        <dbReference type="PROSITE-ProRule" id="PRU00076"/>
    </source>
</evidence>
<name>A0A3S1B642_ELYCH</name>
<feature type="disulfide bond" evidence="10">
    <location>
        <begin position="423"/>
        <end position="432"/>
    </location>
</feature>
<dbReference type="Pfam" id="PF01825">
    <property type="entry name" value="GPS"/>
    <property type="match status" value="1"/>
</dbReference>
<dbReference type="InterPro" id="IPR051022">
    <property type="entry name" value="Notch_Cell-Fate_Det"/>
</dbReference>
<dbReference type="InterPro" id="IPR000742">
    <property type="entry name" value="EGF"/>
</dbReference>
<evidence type="ECO:0000256" key="11">
    <source>
        <dbReference type="SAM" id="MobiDB-lite"/>
    </source>
</evidence>
<keyword evidence="8" id="KW-0472">Membrane</keyword>
<dbReference type="Proteomes" id="UP000271974">
    <property type="component" value="Unassembled WGS sequence"/>
</dbReference>
<evidence type="ECO:0000256" key="1">
    <source>
        <dbReference type="ARBA" id="ARBA00004236"/>
    </source>
</evidence>
<dbReference type="EMBL" id="RQTK01000991">
    <property type="protein sequence ID" value="RUS72977.1"/>
    <property type="molecule type" value="Genomic_DNA"/>
</dbReference>
<feature type="domain" description="EGF-like" evidence="13">
    <location>
        <begin position="214"/>
        <end position="262"/>
    </location>
</feature>
<dbReference type="GO" id="GO:0032991">
    <property type="term" value="C:protein-containing complex"/>
    <property type="evidence" value="ECO:0007669"/>
    <property type="project" value="TreeGrafter"/>
</dbReference>
<feature type="region of interest" description="Disordered" evidence="11">
    <location>
        <begin position="750"/>
        <end position="772"/>
    </location>
</feature>
<organism evidence="15 16">
    <name type="scientific">Elysia chlorotica</name>
    <name type="common">Eastern emerald elysia</name>
    <name type="synonym">Sea slug</name>
    <dbReference type="NCBI Taxonomy" id="188477"/>
    <lineage>
        <taxon>Eukaryota</taxon>
        <taxon>Metazoa</taxon>
        <taxon>Spiralia</taxon>
        <taxon>Lophotrochozoa</taxon>
        <taxon>Mollusca</taxon>
        <taxon>Gastropoda</taxon>
        <taxon>Heterobranchia</taxon>
        <taxon>Euthyneura</taxon>
        <taxon>Panpulmonata</taxon>
        <taxon>Sacoglossa</taxon>
        <taxon>Placobranchoidea</taxon>
        <taxon>Plakobranchidae</taxon>
        <taxon>Elysia</taxon>
    </lineage>
</organism>
<feature type="domain" description="EGF-like" evidence="13">
    <location>
        <begin position="385"/>
        <end position="433"/>
    </location>
</feature>
<evidence type="ECO:0000256" key="8">
    <source>
        <dbReference type="ARBA" id="ARBA00023136"/>
    </source>
</evidence>
<dbReference type="SMART" id="SM00181">
    <property type="entry name" value="EGF"/>
    <property type="match status" value="6"/>
</dbReference>
<feature type="domain" description="GAIN-B" evidence="14">
    <location>
        <begin position="559"/>
        <end position="737"/>
    </location>
</feature>
<comment type="subcellular location">
    <subcellularLocation>
        <location evidence="1">Cell membrane</location>
    </subcellularLocation>
</comment>
<dbReference type="Gene3D" id="2.10.25.10">
    <property type="entry name" value="Laminin"/>
    <property type="match status" value="4"/>
</dbReference>
<reference evidence="15 16" key="1">
    <citation type="submission" date="2019-01" db="EMBL/GenBank/DDBJ databases">
        <title>A draft genome assembly of the solar-powered sea slug Elysia chlorotica.</title>
        <authorList>
            <person name="Cai H."/>
            <person name="Li Q."/>
            <person name="Fang X."/>
            <person name="Li J."/>
            <person name="Curtis N.E."/>
            <person name="Altenburger A."/>
            <person name="Shibata T."/>
            <person name="Feng M."/>
            <person name="Maeda T."/>
            <person name="Schwartz J.A."/>
            <person name="Shigenobu S."/>
            <person name="Lundholm N."/>
            <person name="Nishiyama T."/>
            <person name="Yang H."/>
            <person name="Hasebe M."/>
            <person name="Li S."/>
            <person name="Pierce S.K."/>
            <person name="Wang J."/>
        </authorList>
    </citation>
    <scope>NUCLEOTIDE SEQUENCE [LARGE SCALE GENOMIC DNA]</scope>
    <source>
        <strain evidence="15">EC2010</strain>
        <tissue evidence="15">Whole organism of an adult</tissue>
    </source>
</reference>
<dbReference type="PROSITE" id="PS50026">
    <property type="entry name" value="EGF_3"/>
    <property type="match status" value="4"/>
</dbReference>
<evidence type="ECO:0000256" key="7">
    <source>
        <dbReference type="ARBA" id="ARBA00022989"/>
    </source>
</evidence>
<gene>
    <name evidence="15" type="ORF">EGW08_019260</name>
</gene>
<dbReference type="PANTHER" id="PTHR24049:SF22">
    <property type="entry name" value="DROSOPHILA CRUMBS HOMOLOG"/>
    <property type="match status" value="1"/>
</dbReference>
<feature type="domain" description="EGF-like" evidence="13">
    <location>
        <begin position="298"/>
        <end position="337"/>
    </location>
</feature>
<keyword evidence="2" id="KW-1003">Cell membrane</keyword>
<dbReference type="Gene3D" id="2.60.220.50">
    <property type="match status" value="1"/>
</dbReference>
<comment type="caution">
    <text evidence="15">The sequence shown here is derived from an EMBL/GenBank/DDBJ whole genome shotgun (WGS) entry which is preliminary data.</text>
</comment>
<keyword evidence="6" id="KW-0677">Repeat</keyword>
<evidence type="ECO:0000259" key="12">
    <source>
        <dbReference type="PROSITE" id="PS01180"/>
    </source>
</evidence>
<feature type="disulfide bond" evidence="10">
    <location>
        <begin position="389"/>
        <end position="399"/>
    </location>
</feature>
<dbReference type="PROSITE" id="PS50221">
    <property type="entry name" value="GAIN_B"/>
    <property type="match status" value="1"/>
</dbReference>
<sequence length="772" mass="84315">MWSCGDGRIPGNPGFPIRPCNGLASHRAAVLKLMQCCLGTCDIPGYNDAIRLTHWTGEVVSPGYSPRQIYPDLQDCIWFIKVSAGSRVKVRIEFFDLEEGFYQNMSPDGVCEGEVFTEGTIESPNFPDPPPPNVICAWKIGHSTKINRLLKLIEAEYQTSDQVTGLPSNGSALPLCGTSPFKGRDPIAHNFTLVYVPGVQTELWVGRIAMNLTDDDACDWLCPENTECHWDLDHLRPSSVQKTTSPGYNCTCLPGYQGFYCQHLDKCLESACIHGTCEYDSSPGGCICEEGYTGPDCNTTVCGQDVCKNGGVCRIDSQNQANCMCAADGNFTGKYCQIQKGSSGKEDELCADFPALGYRDNFTLVYVPGVQTELWVGRIAMNLTDDDACDWLCPENTECHWDLDHLRPSSVQKTTSPGYNCTCLPGYQGFYCQHLDKCLESACIHGTCEYDSSPGGCICEEGYTGPDCNTTVCGQDVCKNGGVCRIDSQNQANCMCAADGNFTGKYCQIQKVEEKVSGVVASTQRLIAGAVKNLAPKRGAHSDSTGPVVAAQTGSDQGALLNISVRNLDIQVNRLQHNQNSSTGVFDYGAGSSTLSLPVYELDGSHINSPGQAVDVYLARFQSIADLLSIRKATKDYRYQQNTSNIINSDVISAEVLSGNDVSRMRNPVELTFKLQNSTLGESMKPVCVFMNMSATSYRDRWSSDGCFVSSVNDTHVVCHCYHLTNFAVLMDVYSNQKIQNNAARMIPKKKKERPCYTHAKTAPRASSGGQN</sequence>
<evidence type="ECO:0000256" key="3">
    <source>
        <dbReference type="ARBA" id="ARBA00022536"/>
    </source>
</evidence>
<dbReference type="Pfam" id="PF00431">
    <property type="entry name" value="CUB"/>
    <property type="match status" value="1"/>
</dbReference>